<keyword evidence="2" id="KW-0645">Protease</keyword>
<evidence type="ECO:0000256" key="5">
    <source>
        <dbReference type="SAM" id="Coils"/>
    </source>
</evidence>
<name>A0A507B3C5_9PEZI</name>
<dbReference type="GO" id="GO:0016926">
    <property type="term" value="P:protein desumoylation"/>
    <property type="evidence" value="ECO:0007669"/>
    <property type="project" value="TreeGrafter"/>
</dbReference>
<dbReference type="Proteomes" id="UP000319257">
    <property type="component" value="Unassembled WGS sequence"/>
</dbReference>
<gene>
    <name evidence="8" type="ORF">E0L32_006434</name>
</gene>
<evidence type="ECO:0000256" key="6">
    <source>
        <dbReference type="SAM" id="MobiDB-lite"/>
    </source>
</evidence>
<proteinExistence type="inferred from homology"/>
<dbReference type="InterPro" id="IPR038765">
    <property type="entry name" value="Papain-like_cys_pep_sf"/>
</dbReference>
<feature type="region of interest" description="Disordered" evidence="6">
    <location>
        <begin position="303"/>
        <end position="335"/>
    </location>
</feature>
<feature type="compositionally biased region" description="Basic residues" evidence="6">
    <location>
        <begin position="303"/>
        <end position="315"/>
    </location>
</feature>
<dbReference type="GO" id="GO:0006508">
    <property type="term" value="P:proteolysis"/>
    <property type="evidence" value="ECO:0007669"/>
    <property type="project" value="UniProtKB-KW"/>
</dbReference>
<organism evidence="8 9">
    <name type="scientific">Thyridium curvatum</name>
    <dbReference type="NCBI Taxonomy" id="1093900"/>
    <lineage>
        <taxon>Eukaryota</taxon>
        <taxon>Fungi</taxon>
        <taxon>Dikarya</taxon>
        <taxon>Ascomycota</taxon>
        <taxon>Pezizomycotina</taxon>
        <taxon>Sordariomycetes</taxon>
        <taxon>Sordariomycetidae</taxon>
        <taxon>Thyridiales</taxon>
        <taxon>Thyridiaceae</taxon>
        <taxon>Thyridium</taxon>
    </lineage>
</organism>
<protein>
    <recommendedName>
        <fullName evidence="7">Ubiquitin-like protease family profile domain-containing protein</fullName>
    </recommendedName>
</protein>
<dbReference type="OrthoDB" id="1939479at2759"/>
<reference evidence="8 9" key="1">
    <citation type="submission" date="2019-06" db="EMBL/GenBank/DDBJ databases">
        <title>Draft genome sequence of the filamentous fungus Phialemoniopsis curvata isolated from diesel fuel.</title>
        <authorList>
            <person name="Varaljay V.A."/>
            <person name="Lyon W.J."/>
            <person name="Crouch A.L."/>
            <person name="Drake C.E."/>
            <person name="Hollomon J.M."/>
            <person name="Nadeau L.J."/>
            <person name="Nunn H.S."/>
            <person name="Stevenson B.S."/>
            <person name="Bojanowski C.L."/>
            <person name="Crookes-Goodson W.J."/>
        </authorList>
    </citation>
    <scope>NUCLEOTIDE SEQUENCE [LARGE SCALE GENOMIC DNA]</scope>
    <source>
        <strain evidence="8 9">D216</strain>
    </source>
</reference>
<dbReference type="EMBL" id="SKBQ01000036">
    <property type="protein sequence ID" value="TPX13234.1"/>
    <property type="molecule type" value="Genomic_DNA"/>
</dbReference>
<dbReference type="PROSITE" id="PS50600">
    <property type="entry name" value="ULP_PROTEASE"/>
    <property type="match status" value="1"/>
</dbReference>
<dbReference type="InParanoid" id="A0A507B3C5"/>
<dbReference type="Gene3D" id="3.40.395.10">
    <property type="entry name" value="Adenoviral Proteinase, Chain A"/>
    <property type="match status" value="1"/>
</dbReference>
<evidence type="ECO:0000313" key="8">
    <source>
        <dbReference type="EMBL" id="TPX13234.1"/>
    </source>
</evidence>
<comment type="similarity">
    <text evidence="1">Belongs to the peptidase C48 family.</text>
</comment>
<feature type="coiled-coil region" evidence="5">
    <location>
        <begin position="481"/>
        <end position="521"/>
    </location>
</feature>
<evidence type="ECO:0000256" key="2">
    <source>
        <dbReference type="ARBA" id="ARBA00022670"/>
    </source>
</evidence>
<feature type="region of interest" description="Disordered" evidence="6">
    <location>
        <begin position="436"/>
        <end position="460"/>
    </location>
</feature>
<keyword evidence="9" id="KW-1185">Reference proteome</keyword>
<evidence type="ECO:0000256" key="4">
    <source>
        <dbReference type="ARBA" id="ARBA00022807"/>
    </source>
</evidence>
<dbReference type="GO" id="GO:0016929">
    <property type="term" value="F:deSUMOylase activity"/>
    <property type="evidence" value="ECO:0007669"/>
    <property type="project" value="TreeGrafter"/>
</dbReference>
<accession>A0A507B3C5</accession>
<sequence>MSLFRPVLGWLTGKLYGRAHERQHAPPSLPLTAANDTQSLPGQYPAQETLEVGSLPGVPAASAPPLTDSELRTVNSFIEAAILELKSQQSRLLPHGHELPHSTPIPIDISSRTPPRFAGILNAHLERNEDFSLQGWKSLITEMLDMAHSAQVLIAGAQLEPPQAALNDHSVAVTKPPWVDKSTDGAGTVQRGIAFLSFLVHHRPTYHPQDQRLRGQPLPLAEILKLVQLVNASSEGIAKFQAPLVHTAEGTMPPEFSYSGPGERSQCNILGTQAADKASDAAVKLTDPTPMPRKRKRVHLTFPHRRRHQLRRPLNRLRPSTAHAPQKSPHLPVDETLDEVTITRLIEFFASEKPHLAHEGLRRPSLGLLTPSASDEEDQDSSPFLLDAADRDILGLSTASAGSAKRKSEDDADKKAWKRLRIRNGRYASMFATDHQENDDPVIKPRSLQPRTAPPPIWAVDDELDSPRLRISSSKEEEIRLKLQQRHEKEEAARIEKLKREEEARRRREEAERQRLAEERRLRFGLRQPSRQVIAPMDETWQAKVSATLHGSPATGVVKSPEGTTLTASDFSKVVPAKEWLNDEIVNSSLIYLVKYINDTTGTKKCHAFNSFFWKQLTAKGAAGTVRWMKRAGVTKDNFLGFDTILIPICSGLHWTLVVVQPQQHKIAHMDSMGHQGSGRKNVTDIVHQWVKEFLQEKYTADWEVVNFKSPVQINGNDCGVHTITNAMFLALGLDPSFYRAEEMPLQRRRLAAVLLNGGFTGDFDLAGV</sequence>
<keyword evidence="5" id="KW-0175">Coiled coil</keyword>
<dbReference type="InterPro" id="IPR003653">
    <property type="entry name" value="Peptidase_C48_C"/>
</dbReference>
<keyword evidence="4" id="KW-0788">Thiol protease</keyword>
<dbReference type="STRING" id="1093900.A0A507B3C5"/>
<dbReference type="GO" id="GO:0005634">
    <property type="term" value="C:nucleus"/>
    <property type="evidence" value="ECO:0007669"/>
    <property type="project" value="TreeGrafter"/>
</dbReference>
<comment type="caution">
    <text evidence="8">The sequence shown here is derived from an EMBL/GenBank/DDBJ whole genome shotgun (WGS) entry which is preliminary data.</text>
</comment>
<keyword evidence="3" id="KW-0378">Hydrolase</keyword>
<dbReference type="Pfam" id="PF02902">
    <property type="entry name" value="Peptidase_C48"/>
    <property type="match status" value="1"/>
</dbReference>
<dbReference type="AlphaFoldDB" id="A0A507B3C5"/>
<evidence type="ECO:0000256" key="3">
    <source>
        <dbReference type="ARBA" id="ARBA00022801"/>
    </source>
</evidence>
<evidence type="ECO:0000259" key="7">
    <source>
        <dbReference type="PROSITE" id="PS50600"/>
    </source>
</evidence>
<evidence type="ECO:0000256" key="1">
    <source>
        <dbReference type="ARBA" id="ARBA00005234"/>
    </source>
</evidence>
<dbReference type="RefSeq" id="XP_030994945.1">
    <property type="nucleotide sequence ID" value="XM_031141066.1"/>
</dbReference>
<dbReference type="PANTHER" id="PTHR12606:SF141">
    <property type="entry name" value="GH15225P-RELATED"/>
    <property type="match status" value="1"/>
</dbReference>
<dbReference type="GeneID" id="41973881"/>
<feature type="domain" description="Ubiquitin-like protease family profile" evidence="7">
    <location>
        <begin position="564"/>
        <end position="730"/>
    </location>
</feature>
<dbReference type="SUPFAM" id="SSF54001">
    <property type="entry name" value="Cysteine proteinases"/>
    <property type="match status" value="1"/>
</dbReference>
<feature type="region of interest" description="Disordered" evidence="6">
    <location>
        <begin position="21"/>
        <end position="42"/>
    </location>
</feature>
<dbReference type="PANTHER" id="PTHR12606">
    <property type="entry name" value="SENTRIN/SUMO-SPECIFIC PROTEASE"/>
    <property type="match status" value="1"/>
</dbReference>
<evidence type="ECO:0000313" key="9">
    <source>
        <dbReference type="Proteomes" id="UP000319257"/>
    </source>
</evidence>